<reference evidence="8 9" key="1">
    <citation type="submission" date="2020-12" db="EMBL/GenBank/DDBJ databases">
        <title>Concerted genomic and epigenomic changes stabilize Arabidopsis allopolyploids.</title>
        <authorList>
            <person name="Chen Z."/>
        </authorList>
    </citation>
    <scope>NUCLEOTIDE SEQUENCE [LARGE SCALE GENOMIC DNA]</scope>
    <source>
        <strain evidence="8">Allo738</strain>
        <tissue evidence="8">Leaf</tissue>
    </source>
</reference>
<gene>
    <name evidence="8" type="ORF">ISN45_Aa05g003430</name>
</gene>
<evidence type="ECO:0000256" key="2">
    <source>
        <dbReference type="ARBA" id="ARBA00022692"/>
    </source>
</evidence>
<dbReference type="InterPro" id="IPR045064">
    <property type="entry name" value="Reticulon-like"/>
</dbReference>
<feature type="domain" description="Reticulon" evidence="7">
    <location>
        <begin position="24"/>
        <end position="81"/>
    </location>
</feature>
<dbReference type="PANTHER" id="PTHR10994:SF193">
    <property type="entry name" value="RETICULON-LIKE PROTEIN"/>
    <property type="match status" value="1"/>
</dbReference>
<dbReference type="PANTHER" id="PTHR10994">
    <property type="entry name" value="RETICULON"/>
    <property type="match status" value="1"/>
</dbReference>
<evidence type="ECO:0000313" key="8">
    <source>
        <dbReference type="EMBL" id="KAG7558710.1"/>
    </source>
</evidence>
<protein>
    <submittedName>
        <fullName evidence="8">Reticulon</fullName>
    </submittedName>
</protein>
<proteinExistence type="predicted"/>
<evidence type="ECO:0000256" key="3">
    <source>
        <dbReference type="ARBA" id="ARBA00022824"/>
    </source>
</evidence>
<dbReference type="InterPro" id="IPR003388">
    <property type="entry name" value="Reticulon"/>
</dbReference>
<keyword evidence="9" id="KW-1185">Reference proteome</keyword>
<keyword evidence="3" id="KW-0256">Endoplasmic reticulum</keyword>
<comment type="caution">
    <text evidence="8">The sequence shown here is derived from an EMBL/GenBank/DDBJ whole genome shotgun (WGS) entry which is preliminary data.</text>
</comment>
<keyword evidence="5 6" id="KW-0472">Membrane</keyword>
<sequence length="128" mass="15336">MTRSWVLVHYWQLLQLLDIVLYCFLFLLLSTVLLFTIHVLYEKYEDKVDAIGKKAIKEIKKQYAVLDEKVWSEQDSKRSSEQEEGLKNAVKFVSMQHDDDLWEELVEQCLNKPEMVWKWSWTLCSCQT</sequence>
<dbReference type="Pfam" id="PF23556">
    <property type="entry name" value="TPR_Vps41"/>
    <property type="match status" value="1"/>
</dbReference>
<name>A0A8T1ZKE3_9BRAS</name>
<evidence type="ECO:0000256" key="5">
    <source>
        <dbReference type="ARBA" id="ARBA00023136"/>
    </source>
</evidence>
<dbReference type="GO" id="GO:0005789">
    <property type="term" value="C:endoplasmic reticulum membrane"/>
    <property type="evidence" value="ECO:0007669"/>
    <property type="project" value="UniProtKB-SubCell"/>
</dbReference>
<dbReference type="Proteomes" id="UP000694240">
    <property type="component" value="Chromosome 10"/>
</dbReference>
<comment type="subcellular location">
    <subcellularLocation>
        <location evidence="1">Endoplasmic reticulum membrane</location>
        <topology evidence="1">Multi-pass membrane protein</topology>
    </subcellularLocation>
</comment>
<evidence type="ECO:0000256" key="1">
    <source>
        <dbReference type="ARBA" id="ARBA00004477"/>
    </source>
</evidence>
<feature type="transmembrane region" description="Helical" evidence="6">
    <location>
        <begin position="19"/>
        <end position="41"/>
    </location>
</feature>
<organism evidence="8 9">
    <name type="scientific">Arabidopsis thaliana x Arabidopsis arenosa</name>
    <dbReference type="NCBI Taxonomy" id="1240361"/>
    <lineage>
        <taxon>Eukaryota</taxon>
        <taxon>Viridiplantae</taxon>
        <taxon>Streptophyta</taxon>
        <taxon>Embryophyta</taxon>
        <taxon>Tracheophyta</taxon>
        <taxon>Spermatophyta</taxon>
        <taxon>Magnoliopsida</taxon>
        <taxon>eudicotyledons</taxon>
        <taxon>Gunneridae</taxon>
        <taxon>Pentapetalae</taxon>
        <taxon>rosids</taxon>
        <taxon>malvids</taxon>
        <taxon>Brassicales</taxon>
        <taxon>Brassicaceae</taxon>
        <taxon>Camelineae</taxon>
        <taxon>Arabidopsis</taxon>
    </lineage>
</organism>
<evidence type="ECO:0000256" key="6">
    <source>
        <dbReference type="SAM" id="Phobius"/>
    </source>
</evidence>
<keyword evidence="2 6" id="KW-0812">Transmembrane</keyword>
<dbReference type="AlphaFoldDB" id="A0A8T1ZKE3"/>
<dbReference type="EMBL" id="JAEFBK010000010">
    <property type="protein sequence ID" value="KAG7558710.1"/>
    <property type="molecule type" value="Genomic_DNA"/>
</dbReference>
<evidence type="ECO:0000259" key="7">
    <source>
        <dbReference type="PROSITE" id="PS50845"/>
    </source>
</evidence>
<dbReference type="GO" id="GO:0009617">
    <property type="term" value="P:response to bacterium"/>
    <property type="evidence" value="ECO:0007669"/>
    <property type="project" value="InterPro"/>
</dbReference>
<accession>A0A8T1ZKE3</accession>
<keyword evidence="4 6" id="KW-1133">Transmembrane helix</keyword>
<dbReference type="PROSITE" id="PS50845">
    <property type="entry name" value="RETICULON"/>
    <property type="match status" value="1"/>
</dbReference>
<evidence type="ECO:0000313" key="9">
    <source>
        <dbReference type="Proteomes" id="UP000694240"/>
    </source>
</evidence>
<evidence type="ECO:0000256" key="4">
    <source>
        <dbReference type="ARBA" id="ARBA00022989"/>
    </source>
</evidence>